<dbReference type="PANTHER" id="PTHR42923">
    <property type="entry name" value="PROTOPORPHYRINOGEN OXIDASE"/>
    <property type="match status" value="1"/>
</dbReference>
<evidence type="ECO:0000313" key="14">
    <source>
        <dbReference type="EMBL" id="VFT96778.1"/>
    </source>
</evidence>
<dbReference type="InterPro" id="IPR050464">
    <property type="entry name" value="Zeta_carotene_desat/Oxidored"/>
</dbReference>
<evidence type="ECO:0000256" key="10">
    <source>
        <dbReference type="ARBA" id="ARBA00047554"/>
    </source>
</evidence>
<gene>
    <name evidence="14" type="primary">Aste57867_20083</name>
    <name evidence="13" type="ORF">As57867_020017</name>
    <name evidence="14" type="ORF">ASTE57867_20083</name>
</gene>
<dbReference type="PANTHER" id="PTHR42923:SF3">
    <property type="entry name" value="PROTOPORPHYRINOGEN OXIDASE"/>
    <property type="match status" value="1"/>
</dbReference>
<comment type="cofactor">
    <cofactor evidence="11">
        <name>FAD</name>
        <dbReference type="ChEBI" id="CHEBI:57692"/>
    </cofactor>
    <text evidence="11">Binds 1 FAD per subunit.</text>
</comment>
<reference evidence="14 15" key="1">
    <citation type="submission" date="2019-03" db="EMBL/GenBank/DDBJ databases">
        <authorList>
            <person name="Gaulin E."/>
            <person name="Dumas B."/>
        </authorList>
    </citation>
    <scope>NUCLEOTIDE SEQUENCE [LARGE SCALE GENOMIC DNA]</scope>
    <source>
        <strain evidence="14">CBS 568.67</strain>
    </source>
</reference>
<protein>
    <recommendedName>
        <fullName evidence="4 11">Protoporphyrinogen oxidase</fullName>
        <ecNumber evidence="4 11">1.3.3.4</ecNumber>
    </recommendedName>
</protein>
<dbReference type="Pfam" id="PF01593">
    <property type="entry name" value="Amino_oxidase"/>
    <property type="match status" value="1"/>
</dbReference>
<dbReference type="GO" id="GO:0006782">
    <property type="term" value="P:protoporphyrinogen IX biosynthetic process"/>
    <property type="evidence" value="ECO:0007669"/>
    <property type="project" value="UniProtKB-UniRule"/>
</dbReference>
<dbReference type="GO" id="GO:0005743">
    <property type="term" value="C:mitochondrial inner membrane"/>
    <property type="evidence" value="ECO:0007669"/>
    <property type="project" value="UniProtKB-SubCell"/>
</dbReference>
<keyword evidence="9 11" id="KW-0627">Porphyrin biosynthesis</keyword>
<dbReference type="SUPFAM" id="SSF51905">
    <property type="entry name" value="FAD/NAD(P)-binding domain"/>
    <property type="match status" value="1"/>
</dbReference>
<feature type="domain" description="Amine oxidase" evidence="12">
    <location>
        <begin position="11"/>
        <end position="464"/>
    </location>
</feature>
<evidence type="ECO:0000256" key="9">
    <source>
        <dbReference type="ARBA" id="ARBA00023244"/>
    </source>
</evidence>
<dbReference type="InterPro" id="IPR036188">
    <property type="entry name" value="FAD/NAD-bd_sf"/>
</dbReference>
<evidence type="ECO:0000256" key="8">
    <source>
        <dbReference type="ARBA" id="ARBA00023133"/>
    </source>
</evidence>
<evidence type="ECO:0000256" key="4">
    <source>
        <dbReference type="ARBA" id="ARBA00012867"/>
    </source>
</evidence>
<comment type="subcellular location">
    <subcellularLocation>
        <location evidence="11">Mitochondrion inner membrane</location>
    </subcellularLocation>
</comment>
<evidence type="ECO:0000313" key="13">
    <source>
        <dbReference type="EMBL" id="KAF0688213.1"/>
    </source>
</evidence>
<evidence type="ECO:0000313" key="15">
    <source>
        <dbReference type="Proteomes" id="UP000332933"/>
    </source>
</evidence>
<comment type="similarity">
    <text evidence="3 11">Belongs to the protoporphyrinogen/coproporphyrinogen oxidase family. Protoporphyrinogen oxidase subfamily.</text>
</comment>
<comment type="catalytic activity">
    <reaction evidence="10 11">
        <text>protoporphyrinogen IX + 3 O2 = protoporphyrin IX + 3 H2O2</text>
        <dbReference type="Rhea" id="RHEA:25576"/>
        <dbReference type="ChEBI" id="CHEBI:15379"/>
        <dbReference type="ChEBI" id="CHEBI:16240"/>
        <dbReference type="ChEBI" id="CHEBI:57306"/>
        <dbReference type="ChEBI" id="CHEBI:57307"/>
        <dbReference type="EC" id="1.3.3.4"/>
    </reaction>
</comment>
<evidence type="ECO:0000256" key="6">
    <source>
        <dbReference type="ARBA" id="ARBA00022827"/>
    </source>
</evidence>
<proteinExistence type="inferred from homology"/>
<evidence type="ECO:0000256" key="3">
    <source>
        <dbReference type="ARBA" id="ARBA00010551"/>
    </source>
</evidence>
<evidence type="ECO:0000256" key="5">
    <source>
        <dbReference type="ARBA" id="ARBA00022630"/>
    </source>
</evidence>
<organism evidence="14 15">
    <name type="scientific">Aphanomyces stellatus</name>
    <dbReference type="NCBI Taxonomy" id="120398"/>
    <lineage>
        <taxon>Eukaryota</taxon>
        <taxon>Sar</taxon>
        <taxon>Stramenopiles</taxon>
        <taxon>Oomycota</taxon>
        <taxon>Saprolegniomycetes</taxon>
        <taxon>Saprolegniales</taxon>
        <taxon>Verrucalvaceae</taxon>
        <taxon>Aphanomyces</taxon>
    </lineage>
</organism>
<dbReference type="EMBL" id="CAADRA010006765">
    <property type="protein sequence ID" value="VFT96778.1"/>
    <property type="molecule type" value="Genomic_DNA"/>
</dbReference>
<keyword evidence="5 11" id="KW-0285">Flavoprotein</keyword>
<dbReference type="EC" id="1.3.3.4" evidence="4 11"/>
<evidence type="ECO:0000259" key="12">
    <source>
        <dbReference type="Pfam" id="PF01593"/>
    </source>
</evidence>
<dbReference type="NCBIfam" id="TIGR00562">
    <property type="entry name" value="proto_IX_ox"/>
    <property type="match status" value="1"/>
</dbReference>
<reference evidence="13" key="2">
    <citation type="submission" date="2019-06" db="EMBL/GenBank/DDBJ databases">
        <title>Genomics analysis of Aphanomyces spp. identifies a new class of oomycete effector associated with host adaptation.</title>
        <authorList>
            <person name="Gaulin E."/>
        </authorList>
    </citation>
    <scope>NUCLEOTIDE SEQUENCE</scope>
    <source>
        <strain evidence="13">CBS 578.67</strain>
    </source>
</reference>
<dbReference type="EMBL" id="VJMH01006742">
    <property type="protein sequence ID" value="KAF0688213.1"/>
    <property type="molecule type" value="Genomic_DNA"/>
</dbReference>
<sequence length="473" mass="51280">MKNIVVVGGGISGLSLVHQLRKRIPAAVRIQLIEAKSRVGGWIKTDETDRFLFEAGPRGFRPSRNGAEMLHLVEELGLQNECIQSAGSNRYIFTHGKITKAPSTPLEFLQWPLAFDVVQAVLREMFVPRATASDESVYDFISRRFSPVVAERLIDPMASGIFGGNIRHLSMRSCFGLLWDMEQAHGSIVRAMLFHPSPKPTTLLDGTPLSPFVQTVGMAMSVSFRHGMQTFTDAMATHVAALPNTEIHVNTSVESIKSTAPSGALVDVQLADGTPESIAADHVFSALPAHRLASVLGDAPAVVAHLERLHFTSMGIVTLGFDRNLIANPGFGYLVPTCEKQPVLGVIYDSCSFPEQNKTTTPSTRLSVFLGGENHPHMACMTDADRQAIALSTIQRHLDVADTPSHVSSQWLDKCIPQYTVGFHSLVADIERELAQAVPALTLVGNSFYGVGLADSVHRSTAAALAFAQTHVK</sequence>
<evidence type="ECO:0000256" key="1">
    <source>
        <dbReference type="ARBA" id="ARBA00002600"/>
    </source>
</evidence>
<evidence type="ECO:0000256" key="2">
    <source>
        <dbReference type="ARBA" id="ARBA00005073"/>
    </source>
</evidence>
<dbReference type="GO" id="GO:0004729">
    <property type="term" value="F:oxygen-dependent protoporphyrinogen oxidase activity"/>
    <property type="evidence" value="ECO:0007669"/>
    <property type="project" value="UniProtKB-UniRule"/>
</dbReference>
<dbReference type="UniPathway" id="UPA00251">
    <property type="reaction ID" value="UER00324"/>
</dbReference>
<keyword evidence="15" id="KW-1185">Reference proteome</keyword>
<evidence type="ECO:0000256" key="11">
    <source>
        <dbReference type="RuleBase" id="RU367069"/>
    </source>
</evidence>
<dbReference type="SUPFAM" id="SSF54373">
    <property type="entry name" value="FAD-linked reductases, C-terminal domain"/>
    <property type="match status" value="1"/>
</dbReference>
<dbReference type="Proteomes" id="UP000332933">
    <property type="component" value="Unassembled WGS sequence"/>
</dbReference>
<keyword evidence="8 11" id="KW-0350">Heme biosynthesis</keyword>
<name>A0A485LG31_9STRA</name>
<accession>A0A485LG31</accession>
<dbReference type="InterPro" id="IPR002937">
    <property type="entry name" value="Amino_oxidase"/>
</dbReference>
<comment type="pathway">
    <text evidence="2 11">Porphyrin-containing compound metabolism; protoporphyrin-IX biosynthesis; protoporphyrin-IX from protoporphyrinogen-IX: step 1/1.</text>
</comment>
<dbReference type="AlphaFoldDB" id="A0A485LG31"/>
<dbReference type="Gene3D" id="3.50.50.60">
    <property type="entry name" value="FAD/NAD(P)-binding domain"/>
    <property type="match status" value="1"/>
</dbReference>
<evidence type="ECO:0000256" key="7">
    <source>
        <dbReference type="ARBA" id="ARBA00023002"/>
    </source>
</evidence>
<dbReference type="InterPro" id="IPR004572">
    <property type="entry name" value="Protoporphyrinogen_oxidase"/>
</dbReference>
<comment type="function">
    <text evidence="1 11">Catalyzes the 6-electron oxidation of protoporphyrinogen-IX to form protoporphyrin-IX.</text>
</comment>
<keyword evidence="6 11" id="KW-0274">FAD</keyword>
<keyword evidence="7 11" id="KW-0560">Oxidoreductase</keyword>
<dbReference type="OrthoDB" id="419752at2759"/>